<name>A0AAE9YVA5_9GAMM</name>
<reference evidence="2 3" key="1">
    <citation type="journal article" date="2015" name="Genome Announc.">
        <title>Draft Genome Sequences of Marine Isolates of Thalassomonas viridans and Thalassomonas actiniarum.</title>
        <authorList>
            <person name="Olonade I."/>
            <person name="van Zyl L.J."/>
            <person name="Trindade M."/>
        </authorList>
    </citation>
    <scope>NUCLEOTIDE SEQUENCE [LARGE SCALE GENOMIC DNA]</scope>
    <source>
        <strain evidence="2 3">A5K-106</strain>
    </source>
</reference>
<dbReference type="EMBL" id="CP059735">
    <property type="protein sequence ID" value="WDE00999.1"/>
    <property type="molecule type" value="Genomic_DNA"/>
</dbReference>
<evidence type="ECO:0000313" key="3">
    <source>
        <dbReference type="Proteomes" id="UP000032568"/>
    </source>
</evidence>
<dbReference type="KEGG" id="tact:SG35_010405"/>
<protein>
    <submittedName>
        <fullName evidence="2">Uncharacterized protein</fullName>
    </submittedName>
</protein>
<dbReference type="Proteomes" id="UP000032568">
    <property type="component" value="Chromosome"/>
</dbReference>
<evidence type="ECO:0000313" key="2">
    <source>
        <dbReference type="EMBL" id="WDE00999.1"/>
    </source>
</evidence>
<dbReference type="RefSeq" id="WP_044836250.1">
    <property type="nucleotide sequence ID" value="NZ_CP059735.1"/>
</dbReference>
<feature type="transmembrane region" description="Helical" evidence="1">
    <location>
        <begin position="33"/>
        <end position="53"/>
    </location>
</feature>
<accession>A0AAE9YVA5</accession>
<reference evidence="2 3" key="2">
    <citation type="journal article" date="2022" name="Mar. Drugs">
        <title>Bioassay-Guided Fractionation Leads to the Detection of Cholic Acid Generated by the Rare Thalassomonas sp.</title>
        <authorList>
            <person name="Pheiffer F."/>
            <person name="Schneider Y.K."/>
            <person name="Hansen E.H."/>
            <person name="Andersen J.H."/>
            <person name="Isaksson J."/>
            <person name="Busche T."/>
            <person name="R C."/>
            <person name="Kalinowski J."/>
            <person name="Zyl L.V."/>
            <person name="Trindade M."/>
        </authorList>
    </citation>
    <scope>NUCLEOTIDE SEQUENCE [LARGE SCALE GENOMIC DNA]</scope>
    <source>
        <strain evidence="2 3">A5K-106</strain>
    </source>
</reference>
<proteinExistence type="predicted"/>
<feature type="transmembrane region" description="Helical" evidence="1">
    <location>
        <begin position="130"/>
        <end position="149"/>
    </location>
</feature>
<keyword evidence="3" id="KW-1185">Reference proteome</keyword>
<keyword evidence="1" id="KW-0812">Transmembrane</keyword>
<evidence type="ECO:0000256" key="1">
    <source>
        <dbReference type="SAM" id="Phobius"/>
    </source>
</evidence>
<keyword evidence="1" id="KW-1133">Transmembrane helix</keyword>
<keyword evidence="1" id="KW-0472">Membrane</keyword>
<dbReference type="AlphaFoldDB" id="A0AAE9YVA5"/>
<sequence>MEINNTNSEFYKTEYTEIGVNLRHLNDIRSRTYQYATTMSGILIVGLTTILSINHEISIGLIIFLTLISLFGMLVATSAYFIESRSVKHFSILVKRAIALENESGVAGQMTLSNSNLEGKKSQISNYMKALYVGSILFWFIAPLSIYLVKS</sequence>
<organism evidence="2 3">
    <name type="scientific">Thalassomonas actiniarum</name>
    <dbReference type="NCBI Taxonomy" id="485447"/>
    <lineage>
        <taxon>Bacteria</taxon>
        <taxon>Pseudomonadati</taxon>
        <taxon>Pseudomonadota</taxon>
        <taxon>Gammaproteobacteria</taxon>
        <taxon>Alteromonadales</taxon>
        <taxon>Colwelliaceae</taxon>
        <taxon>Thalassomonas</taxon>
    </lineage>
</organism>
<feature type="transmembrane region" description="Helical" evidence="1">
    <location>
        <begin position="59"/>
        <end position="82"/>
    </location>
</feature>
<gene>
    <name evidence="2" type="ORF">SG35_010405</name>
</gene>